<reference evidence="7 8" key="1">
    <citation type="submission" date="2017-08" db="EMBL/GenBank/DDBJ databases">
        <title>Genome sequence of Streptomyces albireticuli NRRL B-1670.</title>
        <authorList>
            <person name="Graham D.E."/>
            <person name="Mahan K.M."/>
            <person name="Klingeman D.M."/>
            <person name="Hettich R.L."/>
            <person name="Parry R.J."/>
            <person name="Spain J.C."/>
        </authorList>
    </citation>
    <scope>NUCLEOTIDE SEQUENCE [LARGE SCALE GENOMIC DNA]</scope>
    <source>
        <strain evidence="7 8">NRRL B-1670</strain>
    </source>
</reference>
<evidence type="ECO:0000256" key="2">
    <source>
        <dbReference type="ARBA" id="ARBA00008000"/>
    </source>
</evidence>
<dbReference type="GO" id="GO:0016491">
    <property type="term" value="F:oxidoreductase activity"/>
    <property type="evidence" value="ECO:0007669"/>
    <property type="project" value="UniProtKB-KW"/>
</dbReference>
<keyword evidence="8" id="KW-1185">Reference proteome</keyword>
<comment type="caution">
    <text evidence="7">The sequence shown here is derived from an EMBL/GenBank/DDBJ whole genome shotgun (WGS) entry which is preliminary data.</text>
</comment>
<keyword evidence="5" id="KW-0560">Oxidoreductase</keyword>
<dbReference type="GO" id="GO:0071949">
    <property type="term" value="F:FAD binding"/>
    <property type="evidence" value="ECO:0007669"/>
    <property type="project" value="InterPro"/>
</dbReference>
<organism evidence="7 8">
    <name type="scientific">Streptomyces albireticuli</name>
    <dbReference type="NCBI Taxonomy" id="1940"/>
    <lineage>
        <taxon>Bacteria</taxon>
        <taxon>Bacillati</taxon>
        <taxon>Actinomycetota</taxon>
        <taxon>Actinomycetes</taxon>
        <taxon>Kitasatosporales</taxon>
        <taxon>Streptomycetaceae</taxon>
        <taxon>Streptomyces</taxon>
    </lineage>
</organism>
<dbReference type="InterPro" id="IPR016166">
    <property type="entry name" value="FAD-bd_PCMH"/>
</dbReference>
<dbReference type="InterPro" id="IPR016169">
    <property type="entry name" value="FAD-bd_PCMH_sub2"/>
</dbReference>
<proteinExistence type="inferred from homology"/>
<evidence type="ECO:0000256" key="1">
    <source>
        <dbReference type="ARBA" id="ARBA00001974"/>
    </source>
</evidence>
<gene>
    <name evidence="7" type="ORF">CK936_13285</name>
</gene>
<comment type="similarity">
    <text evidence="2">Belongs to the FAD-binding oxidoreductase/transferase type 4 family.</text>
</comment>
<dbReference type="InterPro" id="IPR016171">
    <property type="entry name" value="Vanillyl_alc_oxidase_C-sub2"/>
</dbReference>
<evidence type="ECO:0000313" key="7">
    <source>
        <dbReference type="EMBL" id="PAU48439.1"/>
    </source>
</evidence>
<dbReference type="SUPFAM" id="SSF56176">
    <property type="entry name" value="FAD-binding/transporter-associated domain-like"/>
    <property type="match status" value="1"/>
</dbReference>
<dbReference type="InterPro" id="IPR051914">
    <property type="entry name" value="FAD-linked_OxidoTrans_Type4"/>
</dbReference>
<name>A0A2A2DAP7_9ACTN</name>
<evidence type="ECO:0000256" key="4">
    <source>
        <dbReference type="ARBA" id="ARBA00022827"/>
    </source>
</evidence>
<dbReference type="Proteomes" id="UP000218944">
    <property type="component" value="Unassembled WGS sequence"/>
</dbReference>
<dbReference type="SUPFAM" id="SSF55103">
    <property type="entry name" value="FAD-linked oxidases, C-terminal domain"/>
    <property type="match status" value="1"/>
</dbReference>
<dbReference type="FunFam" id="1.10.45.10:FF:000001">
    <property type="entry name" value="D-lactate dehydrogenase mitochondrial"/>
    <property type="match status" value="1"/>
</dbReference>
<dbReference type="EMBL" id="NSJV01000250">
    <property type="protein sequence ID" value="PAU48439.1"/>
    <property type="molecule type" value="Genomic_DNA"/>
</dbReference>
<evidence type="ECO:0000256" key="3">
    <source>
        <dbReference type="ARBA" id="ARBA00022630"/>
    </source>
</evidence>
<dbReference type="InterPro" id="IPR036318">
    <property type="entry name" value="FAD-bd_PCMH-like_sf"/>
</dbReference>
<dbReference type="PANTHER" id="PTHR42934">
    <property type="entry name" value="GLYCOLATE OXIDASE SUBUNIT GLCD"/>
    <property type="match status" value="1"/>
</dbReference>
<evidence type="ECO:0000256" key="5">
    <source>
        <dbReference type="ARBA" id="ARBA00023002"/>
    </source>
</evidence>
<accession>A0A2A2DAP7</accession>
<dbReference type="RefSeq" id="WP_095581165.1">
    <property type="nucleotide sequence ID" value="NZ_JAJQQQ010000010.1"/>
</dbReference>
<dbReference type="FunFam" id="3.30.70.2740:FF:000001">
    <property type="entry name" value="D-lactate dehydrogenase mitochondrial"/>
    <property type="match status" value="1"/>
</dbReference>
<evidence type="ECO:0000313" key="8">
    <source>
        <dbReference type="Proteomes" id="UP000218944"/>
    </source>
</evidence>
<sequence length="455" mass="47276">MGDLIKLLRDGLPDEAVLTDPDVIRAYAKDMASFCDAGTAAAVVLPRTVEQVQHVMRTATALRVPVVPQGARTGLSGAANATDGCVVLSLVKMDRVIEINPVDRIAVVEPGVVNAELSRAVAAQGLYYPPDPSSWEQCTIGGNIGTASGGLCCVKYGVTAEYVLGLDVVLADGRLLTTGRRTAKGVAGYDLTRLFVGSEGSLGIVVRAVLALKPAPPEHLALAAEFPSVAAACDAVCEIMARGHAPSLLELMDRTSVQAVNAMGHMGLPESTAALLLAAFDTPDPAADLAAVAELCTAAGATEVVPADSAAESDLLLQARRMTLPALESLKSATMIDDVCVPRSRLAAMLDGTAAIADKHGLLIGVCAHAGDGNTHPVVCFDPDDADEARRARESFDEIMALGLELGGTITGEHGVGVLKKDWLARELGPVALELQRSLKQVFDPLGILNPGKLF</sequence>
<comment type="cofactor">
    <cofactor evidence="1">
        <name>FAD</name>
        <dbReference type="ChEBI" id="CHEBI:57692"/>
    </cofactor>
</comment>
<dbReference type="PANTHER" id="PTHR42934:SF2">
    <property type="entry name" value="GLYCOLATE OXIDASE SUBUNIT GLCD"/>
    <property type="match status" value="1"/>
</dbReference>
<dbReference type="InterPro" id="IPR006094">
    <property type="entry name" value="Oxid_FAD_bind_N"/>
</dbReference>
<dbReference type="PROSITE" id="PS51387">
    <property type="entry name" value="FAD_PCMH"/>
    <property type="match status" value="1"/>
</dbReference>
<dbReference type="Pfam" id="PF02913">
    <property type="entry name" value="FAD-oxidase_C"/>
    <property type="match status" value="1"/>
</dbReference>
<dbReference type="Gene3D" id="1.10.45.10">
    <property type="entry name" value="Vanillyl-alcohol Oxidase, Chain A, domain 4"/>
    <property type="match status" value="1"/>
</dbReference>
<keyword evidence="3" id="KW-0285">Flavoprotein</keyword>
<dbReference type="InterPro" id="IPR016164">
    <property type="entry name" value="FAD-linked_Oxase-like_C"/>
</dbReference>
<dbReference type="AlphaFoldDB" id="A0A2A2DAP7"/>
<keyword evidence="4" id="KW-0274">FAD</keyword>
<dbReference type="Pfam" id="PF01565">
    <property type="entry name" value="FAD_binding_4"/>
    <property type="match status" value="1"/>
</dbReference>
<evidence type="ECO:0000259" key="6">
    <source>
        <dbReference type="PROSITE" id="PS51387"/>
    </source>
</evidence>
<dbReference type="Gene3D" id="3.30.70.2740">
    <property type="match status" value="1"/>
</dbReference>
<dbReference type="Gene3D" id="3.30.465.10">
    <property type="match status" value="1"/>
</dbReference>
<protein>
    <submittedName>
        <fullName evidence="7">FAD-binding oxidoreductase</fullName>
    </submittedName>
</protein>
<dbReference type="InterPro" id="IPR004113">
    <property type="entry name" value="FAD-bd_oxidored_4_C"/>
</dbReference>
<feature type="domain" description="FAD-binding PCMH-type" evidence="6">
    <location>
        <begin position="36"/>
        <end position="215"/>
    </location>
</feature>